<reference evidence="3" key="1">
    <citation type="submission" date="2017-05" db="EMBL/GenBank/DDBJ databases">
        <title>Complete and WGS of Bordetella genogroups.</title>
        <authorList>
            <person name="Spilker T."/>
            <person name="Lipuma J."/>
        </authorList>
    </citation>
    <scope>NUCLEOTIDE SEQUENCE [LARGE SCALE GENOMIC DNA]</scope>
    <source>
        <strain evidence="3">AU6712</strain>
    </source>
</reference>
<dbReference type="EMBL" id="NEVU01000002">
    <property type="protein sequence ID" value="OZI74029.1"/>
    <property type="molecule type" value="Genomic_DNA"/>
</dbReference>
<evidence type="ECO:0000313" key="2">
    <source>
        <dbReference type="EMBL" id="OZI74029.1"/>
    </source>
</evidence>
<protein>
    <recommendedName>
        <fullName evidence="1">D-glucuronyl C5-epimerase C-terminal domain-containing protein</fullName>
    </recommendedName>
</protein>
<dbReference type="InterPro" id="IPR008928">
    <property type="entry name" value="6-hairpin_glycosidase_sf"/>
</dbReference>
<comment type="caution">
    <text evidence="2">The sequence shown here is derived from an EMBL/GenBank/DDBJ whole genome shotgun (WGS) entry which is preliminary data.</text>
</comment>
<dbReference type="SUPFAM" id="SSF48208">
    <property type="entry name" value="Six-hairpin glycosidases"/>
    <property type="match status" value="1"/>
</dbReference>
<name>A0A261VIY1_9BORD</name>
<evidence type="ECO:0000313" key="3">
    <source>
        <dbReference type="Proteomes" id="UP000216429"/>
    </source>
</evidence>
<dbReference type="Proteomes" id="UP000216429">
    <property type="component" value="Unassembled WGS sequence"/>
</dbReference>
<dbReference type="InterPro" id="IPR010598">
    <property type="entry name" value="C5-epim_C"/>
</dbReference>
<sequence length="286" mass="32345">MRGISWTAMQGTTIKVLEAPLNMRENVRAAMALPNERVWDGKGLLPIPWPQVYTEVFKQEFAPYTFAQNAAILRHTAQAAPQTPIKDAADYLLRQLAAYTRDGYVRYDFDHSMQGGRLKKGWTSALGNAFAVIGLLDLAAATHRPELTRLAYAYLQKLAWTGANNDLVMVDDASFLWFEETPPFDGRRTHVINGHVGVVFAFYYYTQQTGDQQFVPLIRAGLATMARYMWEVRRPGENSAYWLFDANVADYGPLRAINFAEALYRISGNPSFRNVADAYRTDNAIR</sequence>
<organism evidence="2 3">
    <name type="scientific">Bordetella genomosp. 12</name>
    <dbReference type="NCBI Taxonomy" id="463035"/>
    <lineage>
        <taxon>Bacteria</taxon>
        <taxon>Pseudomonadati</taxon>
        <taxon>Pseudomonadota</taxon>
        <taxon>Betaproteobacteria</taxon>
        <taxon>Burkholderiales</taxon>
        <taxon>Alcaligenaceae</taxon>
        <taxon>Bordetella</taxon>
    </lineage>
</organism>
<dbReference type="AlphaFoldDB" id="A0A261VIY1"/>
<gene>
    <name evidence="2" type="ORF">CAL22_05885</name>
</gene>
<accession>A0A261VIY1</accession>
<dbReference type="GO" id="GO:0005975">
    <property type="term" value="P:carbohydrate metabolic process"/>
    <property type="evidence" value="ECO:0007669"/>
    <property type="project" value="InterPro"/>
</dbReference>
<proteinExistence type="predicted"/>
<dbReference type="Pfam" id="PF06662">
    <property type="entry name" value="C5-epim_C"/>
    <property type="match status" value="1"/>
</dbReference>
<feature type="domain" description="D-glucuronyl C5-epimerase C-terminal" evidence="1">
    <location>
        <begin position="105"/>
        <end position="279"/>
    </location>
</feature>
<evidence type="ECO:0000259" key="1">
    <source>
        <dbReference type="Pfam" id="PF06662"/>
    </source>
</evidence>
<keyword evidence="3" id="KW-1185">Reference proteome</keyword>